<evidence type="ECO:0000256" key="2">
    <source>
        <dbReference type="SAM" id="Phobius"/>
    </source>
</evidence>
<dbReference type="OMA" id="RYRYKQQ"/>
<accession>H2ZE18</accession>
<feature type="compositionally biased region" description="Basic and acidic residues" evidence="1">
    <location>
        <begin position="205"/>
        <end position="215"/>
    </location>
</feature>
<dbReference type="HOGENOM" id="CLU_1202200_0_0_1"/>
<feature type="compositionally biased region" description="Polar residues" evidence="1">
    <location>
        <begin position="216"/>
        <end position="231"/>
    </location>
</feature>
<organism evidence="3 4">
    <name type="scientific">Ciona savignyi</name>
    <name type="common">Pacific transparent sea squirt</name>
    <dbReference type="NCBI Taxonomy" id="51511"/>
    <lineage>
        <taxon>Eukaryota</taxon>
        <taxon>Metazoa</taxon>
        <taxon>Chordata</taxon>
        <taxon>Tunicata</taxon>
        <taxon>Ascidiacea</taxon>
        <taxon>Phlebobranchia</taxon>
        <taxon>Cionidae</taxon>
        <taxon>Ciona</taxon>
    </lineage>
</organism>
<keyword evidence="2" id="KW-0812">Transmembrane</keyword>
<protein>
    <submittedName>
        <fullName evidence="3">Uncharacterized protein</fullName>
    </submittedName>
</protein>
<reference evidence="3" key="3">
    <citation type="submission" date="2025-09" db="UniProtKB">
        <authorList>
            <consortium name="Ensembl"/>
        </authorList>
    </citation>
    <scope>IDENTIFICATION</scope>
</reference>
<reference evidence="4" key="1">
    <citation type="submission" date="2003-08" db="EMBL/GenBank/DDBJ databases">
        <authorList>
            <person name="Birren B."/>
            <person name="Nusbaum C."/>
            <person name="Abebe A."/>
            <person name="Abouelleil A."/>
            <person name="Adekoya E."/>
            <person name="Ait-zahra M."/>
            <person name="Allen N."/>
            <person name="Allen T."/>
            <person name="An P."/>
            <person name="Anderson M."/>
            <person name="Anderson S."/>
            <person name="Arachchi H."/>
            <person name="Armbruster J."/>
            <person name="Bachantsang P."/>
            <person name="Baldwin J."/>
            <person name="Barry A."/>
            <person name="Bayul T."/>
            <person name="Blitshsteyn B."/>
            <person name="Bloom T."/>
            <person name="Blye J."/>
            <person name="Boguslavskiy L."/>
            <person name="Borowsky M."/>
            <person name="Boukhgalter B."/>
            <person name="Brunache A."/>
            <person name="Butler J."/>
            <person name="Calixte N."/>
            <person name="Calvo S."/>
            <person name="Camarata J."/>
            <person name="Campo K."/>
            <person name="Chang J."/>
            <person name="Cheshatsang Y."/>
            <person name="Citroen M."/>
            <person name="Collymore A."/>
            <person name="Considine T."/>
            <person name="Cook A."/>
            <person name="Cooke P."/>
            <person name="Corum B."/>
            <person name="Cuomo C."/>
            <person name="David R."/>
            <person name="Dawoe T."/>
            <person name="Degray S."/>
            <person name="Dodge S."/>
            <person name="Dooley K."/>
            <person name="Dorje P."/>
            <person name="Dorjee K."/>
            <person name="Dorris L."/>
            <person name="Duffey N."/>
            <person name="Dupes A."/>
            <person name="Elkins T."/>
            <person name="Engels R."/>
            <person name="Erickson J."/>
            <person name="Farina A."/>
            <person name="Faro S."/>
            <person name="Ferreira P."/>
            <person name="Fischer H."/>
            <person name="Fitzgerald M."/>
            <person name="Foley K."/>
            <person name="Gage D."/>
            <person name="Galagan J."/>
            <person name="Gearin G."/>
            <person name="Gnerre S."/>
            <person name="Gnirke A."/>
            <person name="Goyette A."/>
            <person name="Graham J."/>
            <person name="Grandbois E."/>
            <person name="Gyaltsen K."/>
            <person name="Hafez N."/>
            <person name="Hagopian D."/>
            <person name="Hagos B."/>
            <person name="Hall J."/>
            <person name="Hatcher B."/>
            <person name="Heller A."/>
            <person name="Higgins H."/>
            <person name="Honan T."/>
            <person name="Horn A."/>
            <person name="Houde N."/>
            <person name="Hughes L."/>
            <person name="Hulme W."/>
            <person name="Husby E."/>
            <person name="Iliev I."/>
            <person name="Jaffe D."/>
            <person name="Jones C."/>
            <person name="Kamal M."/>
            <person name="Kamat A."/>
            <person name="Kamvysselis M."/>
            <person name="Karlsson E."/>
            <person name="Kells C."/>
            <person name="Kieu A."/>
            <person name="Kisner P."/>
            <person name="Kodira C."/>
            <person name="Kulbokas E."/>
            <person name="Labutti K."/>
            <person name="Lama D."/>
            <person name="Landers T."/>
            <person name="Leger J."/>
            <person name="Levine S."/>
            <person name="Lewis D."/>
            <person name="Lewis T."/>
            <person name="Lindblad-toh K."/>
            <person name="Liu X."/>
            <person name="Lokyitsang T."/>
            <person name="Lokyitsang Y."/>
            <person name="Lucien O."/>
            <person name="Lui A."/>
            <person name="Ma L.J."/>
            <person name="Mabbitt R."/>
            <person name="Macdonald J."/>
            <person name="Maclean C."/>
            <person name="Major J."/>
            <person name="Manning J."/>
            <person name="Marabella R."/>
            <person name="Maru K."/>
            <person name="Matthews C."/>
            <person name="Mauceli E."/>
            <person name="Mccarthy M."/>
            <person name="Mcdonough S."/>
            <person name="Mcghee T."/>
            <person name="Meldrim J."/>
            <person name="Meneus L."/>
            <person name="Mesirov J."/>
            <person name="Mihalev A."/>
            <person name="Mihova T."/>
            <person name="Mikkelsen T."/>
            <person name="Mlenga V."/>
            <person name="Moru K."/>
            <person name="Mozes J."/>
            <person name="Mulrain L."/>
            <person name="Munson G."/>
            <person name="Naylor J."/>
            <person name="Newes C."/>
            <person name="Nguyen C."/>
            <person name="Nguyen N."/>
            <person name="Nguyen T."/>
            <person name="Nicol R."/>
            <person name="Nielsen C."/>
            <person name="Nizzari M."/>
            <person name="Norbu C."/>
            <person name="Norbu N."/>
            <person name="O'donnell P."/>
            <person name="Okoawo O."/>
            <person name="O'leary S."/>
            <person name="Omotosho B."/>
            <person name="O'neill K."/>
            <person name="Osman S."/>
            <person name="Parker S."/>
            <person name="Perrin D."/>
            <person name="Phunkhang P."/>
            <person name="Piqani B."/>
            <person name="Purcell S."/>
            <person name="Rachupka T."/>
            <person name="Ramasamy U."/>
            <person name="Rameau R."/>
            <person name="Ray V."/>
            <person name="Raymond C."/>
            <person name="Retta R."/>
            <person name="Richardson S."/>
            <person name="Rise C."/>
            <person name="Rodriguez J."/>
            <person name="Rogers J."/>
            <person name="Rogov P."/>
            <person name="Rutman M."/>
            <person name="Schupbach R."/>
            <person name="Seaman C."/>
            <person name="Settipalli S."/>
            <person name="Sharpe T."/>
            <person name="Sheridan J."/>
            <person name="Sherpa N."/>
            <person name="Shi J."/>
            <person name="Smirnov S."/>
            <person name="Smith C."/>
            <person name="Sougnez C."/>
            <person name="Spencer B."/>
            <person name="Stalker J."/>
            <person name="Stange-thomann N."/>
            <person name="Stavropoulos S."/>
            <person name="Stetson K."/>
            <person name="Stone C."/>
            <person name="Stone S."/>
            <person name="Stubbs M."/>
            <person name="Talamas J."/>
            <person name="Tchuinga P."/>
            <person name="Tenzing P."/>
            <person name="Tesfaye S."/>
            <person name="Theodore J."/>
            <person name="Thoulutsang Y."/>
            <person name="Topham K."/>
            <person name="Towey S."/>
            <person name="Tsamla T."/>
            <person name="Tsomo N."/>
            <person name="Vallee D."/>
            <person name="Vassiliev H."/>
            <person name="Venkataraman V."/>
            <person name="Vinson J."/>
            <person name="Vo A."/>
            <person name="Wade C."/>
            <person name="Wang S."/>
            <person name="Wangchuk T."/>
            <person name="Wangdi T."/>
            <person name="Whittaker C."/>
            <person name="Wilkinson J."/>
            <person name="Wu Y."/>
            <person name="Wyman D."/>
            <person name="Yadav S."/>
            <person name="Yang S."/>
            <person name="Yang X."/>
            <person name="Yeager S."/>
            <person name="Yee E."/>
            <person name="Young G."/>
            <person name="Zainoun J."/>
            <person name="Zembeck L."/>
            <person name="Zimmer A."/>
            <person name="Zody M."/>
            <person name="Lander E."/>
        </authorList>
    </citation>
    <scope>NUCLEOTIDE SEQUENCE [LARGE SCALE GENOMIC DNA]</scope>
</reference>
<name>H2ZE18_CIOSA</name>
<keyword evidence="2" id="KW-1133">Transmembrane helix</keyword>
<keyword evidence="2" id="KW-0472">Membrane</keyword>
<sequence length="231" mass="26525">MTLTSVTLKSRPGGLLLHYMVPMVVGFGLVVLLLLILLRYRYKQQMKKHLRMKEAQKMADSLLGSNAKLRSPSSVKRDRIYDHVSKLDFGQEGEDDVFLPTQATTNLHRSCKSAENLSPNRKRYDKVRHKSDVTRRDELKPFLIEETETVSEKLKKRRLLSYNGDFSASDTWSYRQSSSSNTSNNNTAPLQKKESTSSMSETDEEVAKVFERDNHQNINVKTKDVQTIQEP</sequence>
<dbReference type="GeneTree" id="ENSGT00660000097423"/>
<feature type="compositionally biased region" description="Basic residues" evidence="1">
    <location>
        <begin position="120"/>
        <end position="129"/>
    </location>
</feature>
<evidence type="ECO:0000313" key="4">
    <source>
        <dbReference type="Proteomes" id="UP000007875"/>
    </source>
</evidence>
<dbReference type="InParanoid" id="H2ZE18"/>
<dbReference type="AlphaFoldDB" id="H2ZE18"/>
<evidence type="ECO:0000313" key="3">
    <source>
        <dbReference type="Ensembl" id="ENSCSAVP00000015834.1"/>
    </source>
</evidence>
<feature type="compositionally biased region" description="Low complexity" evidence="1">
    <location>
        <begin position="177"/>
        <end position="187"/>
    </location>
</feature>
<reference evidence="3" key="2">
    <citation type="submission" date="2025-08" db="UniProtKB">
        <authorList>
            <consortium name="Ensembl"/>
        </authorList>
    </citation>
    <scope>IDENTIFICATION</scope>
</reference>
<feature type="region of interest" description="Disordered" evidence="1">
    <location>
        <begin position="109"/>
        <end position="132"/>
    </location>
</feature>
<feature type="transmembrane region" description="Helical" evidence="2">
    <location>
        <begin position="20"/>
        <end position="42"/>
    </location>
</feature>
<feature type="compositionally biased region" description="Polar residues" evidence="1">
    <location>
        <begin position="109"/>
        <end position="119"/>
    </location>
</feature>
<dbReference type="Ensembl" id="ENSCSAVT00000016013.1">
    <property type="protein sequence ID" value="ENSCSAVP00000015834.1"/>
    <property type="gene ID" value="ENSCSAVG00000009306.1"/>
</dbReference>
<dbReference type="Proteomes" id="UP000007875">
    <property type="component" value="Unassembled WGS sequence"/>
</dbReference>
<proteinExistence type="predicted"/>
<feature type="region of interest" description="Disordered" evidence="1">
    <location>
        <begin position="171"/>
        <end position="231"/>
    </location>
</feature>
<evidence type="ECO:0000256" key="1">
    <source>
        <dbReference type="SAM" id="MobiDB-lite"/>
    </source>
</evidence>
<keyword evidence="4" id="KW-1185">Reference proteome</keyword>